<evidence type="ECO:0000313" key="2">
    <source>
        <dbReference type="Proteomes" id="UP001476798"/>
    </source>
</evidence>
<sequence>IQTQLEAEAEAMRMVQKELLSVEDTVYMPDKETETVNRTLIQKAGYLNIRNKTGLVTTAWDRLFFFTQGGNLMCQPRGAVAGGMVLDLDNSSVMAWICTVNNISRQIYLTDNPEVKHKYTV</sequence>
<dbReference type="SUPFAM" id="SSF50729">
    <property type="entry name" value="PH domain-like"/>
    <property type="match status" value="1"/>
</dbReference>
<protein>
    <submittedName>
        <fullName evidence="1">Uncharacterized protein</fullName>
    </submittedName>
</protein>
<dbReference type="Proteomes" id="UP001476798">
    <property type="component" value="Unassembled WGS sequence"/>
</dbReference>
<accession>A0ABV0NV09</accession>
<proteinExistence type="predicted"/>
<keyword evidence="2" id="KW-1185">Reference proteome</keyword>
<reference evidence="1 2" key="1">
    <citation type="submission" date="2021-06" db="EMBL/GenBank/DDBJ databases">
        <authorList>
            <person name="Palmer J.M."/>
        </authorList>
    </citation>
    <scope>NUCLEOTIDE SEQUENCE [LARGE SCALE GENOMIC DNA]</scope>
    <source>
        <strain evidence="1 2">GA_2019</strain>
        <tissue evidence="1">Muscle</tissue>
    </source>
</reference>
<dbReference type="PANTHER" id="PTHR46415">
    <property type="entry name" value="ADAPTOR PROTEIN, PHOSPHOTYROSINE INTERACTION, PH DOMAIN AND LEUCINE ZIPPER-CONTAINING 2"/>
    <property type="match status" value="1"/>
</dbReference>
<feature type="non-terminal residue" evidence="1">
    <location>
        <position position="1"/>
    </location>
</feature>
<evidence type="ECO:0000313" key="1">
    <source>
        <dbReference type="EMBL" id="MEQ2175266.1"/>
    </source>
</evidence>
<name>A0ABV0NV09_9TELE</name>
<dbReference type="InterPro" id="IPR047181">
    <property type="entry name" value="DP13A/B"/>
</dbReference>
<dbReference type="EMBL" id="JAHRIO010051239">
    <property type="protein sequence ID" value="MEQ2175266.1"/>
    <property type="molecule type" value="Genomic_DNA"/>
</dbReference>
<gene>
    <name evidence="1" type="ORF">GOODEAATRI_016392</name>
</gene>
<comment type="caution">
    <text evidence="1">The sequence shown here is derived from an EMBL/GenBank/DDBJ whole genome shotgun (WGS) entry which is preliminary data.</text>
</comment>
<organism evidence="1 2">
    <name type="scientific">Goodea atripinnis</name>
    <dbReference type="NCBI Taxonomy" id="208336"/>
    <lineage>
        <taxon>Eukaryota</taxon>
        <taxon>Metazoa</taxon>
        <taxon>Chordata</taxon>
        <taxon>Craniata</taxon>
        <taxon>Vertebrata</taxon>
        <taxon>Euteleostomi</taxon>
        <taxon>Actinopterygii</taxon>
        <taxon>Neopterygii</taxon>
        <taxon>Teleostei</taxon>
        <taxon>Neoteleostei</taxon>
        <taxon>Acanthomorphata</taxon>
        <taxon>Ovalentaria</taxon>
        <taxon>Atherinomorphae</taxon>
        <taxon>Cyprinodontiformes</taxon>
        <taxon>Goodeidae</taxon>
        <taxon>Goodea</taxon>
    </lineage>
</organism>
<dbReference type="InterPro" id="IPR011993">
    <property type="entry name" value="PH-like_dom_sf"/>
</dbReference>
<dbReference type="PANTHER" id="PTHR46415:SF1">
    <property type="entry name" value="DCC-INTERACTING PROTEIN 13-BETA"/>
    <property type="match status" value="1"/>
</dbReference>
<dbReference type="Gene3D" id="2.30.29.30">
    <property type="entry name" value="Pleckstrin-homology domain (PH domain)/Phosphotyrosine-binding domain (PTB)"/>
    <property type="match status" value="1"/>
</dbReference>